<keyword evidence="2" id="KW-1185">Reference proteome</keyword>
<evidence type="ECO:0000313" key="1">
    <source>
        <dbReference type="EMBL" id="KAI8534985.1"/>
    </source>
</evidence>
<organism evidence="1 2">
    <name type="scientific">Rhododendron molle</name>
    <name type="common">Chinese azalea</name>
    <name type="synonym">Azalea mollis</name>
    <dbReference type="NCBI Taxonomy" id="49168"/>
    <lineage>
        <taxon>Eukaryota</taxon>
        <taxon>Viridiplantae</taxon>
        <taxon>Streptophyta</taxon>
        <taxon>Embryophyta</taxon>
        <taxon>Tracheophyta</taxon>
        <taxon>Spermatophyta</taxon>
        <taxon>Magnoliopsida</taxon>
        <taxon>eudicotyledons</taxon>
        <taxon>Gunneridae</taxon>
        <taxon>Pentapetalae</taxon>
        <taxon>asterids</taxon>
        <taxon>Ericales</taxon>
        <taxon>Ericaceae</taxon>
        <taxon>Ericoideae</taxon>
        <taxon>Rhodoreae</taxon>
        <taxon>Rhododendron</taxon>
    </lineage>
</organism>
<dbReference type="EMBL" id="CM046397">
    <property type="protein sequence ID" value="KAI8534985.1"/>
    <property type="molecule type" value="Genomic_DNA"/>
</dbReference>
<evidence type="ECO:0000313" key="2">
    <source>
        <dbReference type="Proteomes" id="UP001062846"/>
    </source>
</evidence>
<gene>
    <name evidence="1" type="ORF">RHMOL_Rhmol10G0139500</name>
</gene>
<accession>A0ACC0M208</accession>
<protein>
    <submittedName>
        <fullName evidence="1">Uncharacterized protein</fullName>
    </submittedName>
</protein>
<proteinExistence type="predicted"/>
<comment type="caution">
    <text evidence="1">The sequence shown here is derived from an EMBL/GenBank/DDBJ whole genome shotgun (WGS) entry which is preliminary data.</text>
</comment>
<dbReference type="Proteomes" id="UP001062846">
    <property type="component" value="Chromosome 10"/>
</dbReference>
<sequence length="256" mass="28833">MVVAPWHVRDLFLRSPLAPTLSPTLSLAHLASDKAPDVLPQICALVFRPLLAFAYRRRFYPRAIVQGKQRTYLTCTSSVVYILLCTTASYAGDRGGETTFPLAAFPSISQDLSFREIFYGYRLWFGLSNIAKRQEPFPPLHEYTGQQHLLEGTLNFYNLLWHVVLTPLWKSPSGTRSQPIDLETTSSDEEMADLEVGDDPIVDVDQFIGSQPFKVEEISGLIYEADLSLLRAASNPGDHCSLSTERRRQGMHILKE</sequence>
<name>A0ACC0M208_RHOML</name>
<reference evidence="1" key="1">
    <citation type="submission" date="2022-02" db="EMBL/GenBank/DDBJ databases">
        <title>Plant Genome Project.</title>
        <authorList>
            <person name="Zhang R.-G."/>
        </authorList>
    </citation>
    <scope>NUCLEOTIDE SEQUENCE</scope>
    <source>
        <strain evidence="1">AT1</strain>
    </source>
</reference>